<dbReference type="PANTHER" id="PTHR33933:SF1">
    <property type="entry name" value="PROTEIN ADENYLYLTRANSFERASE MNTA-RELATED"/>
    <property type="match status" value="1"/>
</dbReference>
<dbReference type="CDD" id="cd05403">
    <property type="entry name" value="NT_KNTase_like"/>
    <property type="match status" value="1"/>
</dbReference>
<protein>
    <submittedName>
        <fullName evidence="2">Nucleotidyltransferase domain protein</fullName>
    </submittedName>
</protein>
<dbReference type="Pfam" id="PF01909">
    <property type="entry name" value="NTP_transf_2"/>
    <property type="match status" value="1"/>
</dbReference>
<accession>A0A1E3XEH5</accession>
<gene>
    <name evidence="2" type="ORF">SCARUB_00869</name>
</gene>
<name>A0A1E3XEH5_9BACT</name>
<dbReference type="Gene3D" id="3.30.460.10">
    <property type="entry name" value="Beta Polymerase, domain 2"/>
    <property type="match status" value="1"/>
</dbReference>
<evidence type="ECO:0000313" key="3">
    <source>
        <dbReference type="Proteomes" id="UP000094056"/>
    </source>
</evidence>
<dbReference type="Proteomes" id="UP000094056">
    <property type="component" value="Unassembled WGS sequence"/>
</dbReference>
<dbReference type="GO" id="GO:0016779">
    <property type="term" value="F:nucleotidyltransferase activity"/>
    <property type="evidence" value="ECO:0007669"/>
    <property type="project" value="InterPro"/>
</dbReference>
<dbReference type="InterPro" id="IPR052548">
    <property type="entry name" value="Type_VII_TA_antitoxin"/>
</dbReference>
<evidence type="ECO:0000313" key="2">
    <source>
        <dbReference type="EMBL" id="ODS33998.1"/>
    </source>
</evidence>
<dbReference type="AlphaFoldDB" id="A0A1E3XEH5"/>
<proteinExistence type="predicted"/>
<keyword evidence="2" id="KW-0808">Transferase</keyword>
<feature type="domain" description="Polymerase nucleotidyl transferase" evidence="1">
    <location>
        <begin position="11"/>
        <end position="87"/>
    </location>
</feature>
<dbReference type="SUPFAM" id="SSF81301">
    <property type="entry name" value="Nucleotidyltransferase"/>
    <property type="match status" value="1"/>
</dbReference>
<dbReference type="InterPro" id="IPR043519">
    <property type="entry name" value="NT_sf"/>
</dbReference>
<evidence type="ECO:0000259" key="1">
    <source>
        <dbReference type="Pfam" id="PF01909"/>
    </source>
</evidence>
<reference evidence="2 3" key="1">
    <citation type="submission" date="2016-07" db="EMBL/GenBank/DDBJ databases">
        <title>Draft genome of Scalindua rubra, obtained from a brine-seawater interface in the Red Sea, sheds light on salt adaptation in anammox bacteria.</title>
        <authorList>
            <person name="Speth D.R."/>
            <person name="Lagkouvardos I."/>
            <person name="Wang Y."/>
            <person name="Qian P.-Y."/>
            <person name="Dutilh B.E."/>
            <person name="Jetten M.S."/>
        </authorList>
    </citation>
    <scope>NUCLEOTIDE SEQUENCE [LARGE SCALE GENOMIC DNA]</scope>
    <source>
        <strain evidence="2">BSI-1</strain>
    </source>
</reference>
<comment type="caution">
    <text evidence="2">The sequence shown here is derived from an EMBL/GenBank/DDBJ whole genome shotgun (WGS) entry which is preliminary data.</text>
</comment>
<dbReference type="EMBL" id="MAYW01000015">
    <property type="protein sequence ID" value="ODS33998.1"/>
    <property type="molecule type" value="Genomic_DNA"/>
</dbReference>
<dbReference type="InterPro" id="IPR002934">
    <property type="entry name" value="Polymerase_NTP_transf_dom"/>
</dbReference>
<sequence length="109" mass="12724">MNEKDRELILKFKNRLPSDVKGHLRQIIVFGSRVKGEAKEDSDIDVIALVDKKTPEIERKLEDVAYQVMWDHDFKPIISLKVFAELQFNNAIKKGFSFYEHVQKEGFSV</sequence>
<dbReference type="PANTHER" id="PTHR33933">
    <property type="entry name" value="NUCLEOTIDYLTRANSFERASE"/>
    <property type="match status" value="1"/>
</dbReference>
<organism evidence="2 3">
    <name type="scientific">Candidatus Scalindua rubra</name>
    <dbReference type="NCBI Taxonomy" id="1872076"/>
    <lineage>
        <taxon>Bacteria</taxon>
        <taxon>Pseudomonadati</taxon>
        <taxon>Planctomycetota</taxon>
        <taxon>Candidatus Brocadiia</taxon>
        <taxon>Candidatus Brocadiales</taxon>
        <taxon>Candidatus Scalinduaceae</taxon>
        <taxon>Candidatus Scalindua</taxon>
    </lineage>
</organism>